<proteinExistence type="predicted"/>
<feature type="compositionally biased region" description="Polar residues" evidence="1">
    <location>
        <begin position="11"/>
        <end position="26"/>
    </location>
</feature>
<accession>A0A7Y4LHW1</accession>
<keyword evidence="3" id="KW-1185">Reference proteome</keyword>
<reference evidence="2 3" key="2">
    <citation type="journal article" date="2020" name="Antonie Van Leeuwenhoek">
        <title>Phylogenomic characterisation of a novel corynebacterial species pathogenic to animals.</title>
        <authorList>
            <person name="Moller J."/>
            <person name="Musella L."/>
            <person name="Melnikov V."/>
            <person name="Geissdorfer W."/>
            <person name="Burkovski A."/>
            <person name="Sangal V."/>
        </authorList>
    </citation>
    <scope>NUCLEOTIDE SEQUENCE [LARGE SCALE GENOMIC DNA]</scope>
    <source>
        <strain evidence="2 3">PO100/5</strain>
    </source>
</reference>
<dbReference type="RefSeq" id="WP_087454319.1">
    <property type="nucleotide sequence ID" value="NZ_CP021417.2"/>
</dbReference>
<dbReference type="GeneID" id="75008292"/>
<dbReference type="OrthoDB" id="3268477at2"/>
<evidence type="ECO:0000313" key="3">
    <source>
        <dbReference type="Proteomes" id="UP000195652"/>
    </source>
</evidence>
<dbReference type="KEGG" id="csil:CBE74_08555"/>
<gene>
    <name evidence="2" type="ORF">CBE74_08555</name>
</gene>
<feature type="region of interest" description="Disordered" evidence="1">
    <location>
        <begin position="1"/>
        <end position="30"/>
    </location>
</feature>
<organism evidence="2 3">
    <name type="scientific">Corynebacterium silvaticum</name>
    <dbReference type="NCBI Taxonomy" id="2320431"/>
    <lineage>
        <taxon>Bacteria</taxon>
        <taxon>Bacillati</taxon>
        <taxon>Actinomycetota</taxon>
        <taxon>Actinomycetes</taxon>
        <taxon>Mycobacteriales</taxon>
        <taxon>Corynebacteriaceae</taxon>
        <taxon>Corynebacterium</taxon>
    </lineage>
</organism>
<dbReference type="EMBL" id="CP021417">
    <property type="protein sequence ID" value="ARU46519.1"/>
    <property type="molecule type" value="Genomic_DNA"/>
</dbReference>
<evidence type="ECO:0000256" key="1">
    <source>
        <dbReference type="SAM" id="MobiDB-lite"/>
    </source>
</evidence>
<dbReference type="AlphaFoldDB" id="A0A7Y4LHW1"/>
<evidence type="ECO:0000313" key="2">
    <source>
        <dbReference type="EMBL" id="ARU46519.1"/>
    </source>
</evidence>
<protein>
    <recommendedName>
        <fullName evidence="4">SPOR domain-containing protein</fullName>
    </recommendedName>
</protein>
<reference evidence="2 3" key="1">
    <citation type="journal article" date="2014" name="BMC Vet. Res.">
        <title>First report of Corynebacterium pseudotuberculosis from caseous lymphadenitis lesions in Black Alentejano pig (Sus scrofa domesticus).</title>
        <authorList>
            <person name="Oliveira M."/>
            <person name="Barroco C."/>
            <person name="Mottola C."/>
            <person name="Santos R."/>
            <person name="Lemsaddek A."/>
            <person name="Tavares L."/>
            <person name="Semedo-Lemsaddek T."/>
        </authorList>
    </citation>
    <scope>NUCLEOTIDE SEQUENCE [LARGE SCALE GENOMIC DNA]</scope>
    <source>
        <strain evidence="2 3">PO100/5</strain>
    </source>
</reference>
<dbReference type="Proteomes" id="UP000195652">
    <property type="component" value="Chromosome"/>
</dbReference>
<evidence type="ECO:0008006" key="4">
    <source>
        <dbReference type="Google" id="ProtNLM"/>
    </source>
</evidence>
<reference evidence="2 3" key="3">
    <citation type="journal article" date="2020" name="Int. J. Syst. Evol. Microbiol.">
        <title>Corynebacterium silvaticum sp. nov., a unique group of NTTB corynebacteria in wild boar and roe deer.</title>
        <authorList>
            <person name="Dangel A."/>
            <person name="Berger A."/>
            <person name="Rau J."/>
            <person name="Eisenberg T."/>
            <person name="Kampfer P."/>
            <person name="Margos G."/>
            <person name="Contzen M."/>
            <person name="Busse H.J."/>
            <person name="Konrad R."/>
            <person name="Peters M."/>
            <person name="Sting R."/>
            <person name="Sing A."/>
        </authorList>
    </citation>
    <scope>NUCLEOTIDE SEQUENCE [LARGE SCALE GENOMIC DNA]</scope>
    <source>
        <strain evidence="2 3">PO100/5</strain>
    </source>
</reference>
<name>A0A7Y4LHW1_9CORY</name>
<sequence>MHHEDEKWFYNQATGQVEQGKASSFENRMGPYDTREEAEHALDKVKERNEAADAADEEWED</sequence>
<reference evidence="2 3" key="4">
    <citation type="journal article" date="2020" name="PLoS ONE">
        <title>Taxonomic classification of strain PO100/5 shows a broader geographic distribution and genetic markers of the recently described Corynebacterium silvaticum.</title>
        <authorList>
            <person name="Viana M.V.C."/>
            <person name="Profeta R."/>
            <person name="da Silva A.L."/>
            <person name="Hurtado R."/>
            <person name="Cerqueira J.C."/>
            <person name="Ribeiro B.F.S."/>
            <person name="Almeida M.O."/>
            <person name="Morais-Rodrigues F."/>
            <person name="Soares S.C."/>
            <person name="Oliveira M."/>
            <person name="Tavares L."/>
            <person name="Figueiredo H."/>
            <person name="Wattam A.R."/>
            <person name="Barh D."/>
            <person name="Ghosh P."/>
            <person name="Silva A."/>
            <person name="Azevedo V."/>
        </authorList>
    </citation>
    <scope>NUCLEOTIDE SEQUENCE [LARGE SCALE GENOMIC DNA]</scope>
    <source>
        <strain evidence="2 3">PO100/5</strain>
    </source>
</reference>